<reference evidence="4" key="1">
    <citation type="submission" date="2021-08" db="EMBL/GenBank/DDBJ databases">
        <title>Global Aspergillus fumigatus from environmental and clinical sources.</title>
        <authorList>
            <person name="Barber A."/>
            <person name="Sae-Ong T."/>
        </authorList>
    </citation>
    <scope>NUCLEOTIDE SEQUENCE</scope>
    <source>
        <strain evidence="4">NRZ-2016-071</strain>
    </source>
</reference>
<feature type="compositionally biased region" description="Polar residues" evidence="1">
    <location>
        <begin position="806"/>
        <end position="815"/>
    </location>
</feature>
<evidence type="ECO:0000259" key="3">
    <source>
        <dbReference type="PROSITE" id="PS51294"/>
    </source>
</evidence>
<feature type="compositionally biased region" description="Basic and acidic residues" evidence="1">
    <location>
        <begin position="730"/>
        <end position="742"/>
    </location>
</feature>
<feature type="compositionally biased region" description="Basic and acidic residues" evidence="1">
    <location>
        <begin position="671"/>
        <end position="680"/>
    </location>
</feature>
<feature type="domain" description="HTH myb-type" evidence="3">
    <location>
        <begin position="812"/>
        <end position="842"/>
    </location>
</feature>
<dbReference type="SUPFAM" id="SSF46689">
    <property type="entry name" value="Homeodomain-like"/>
    <property type="match status" value="1"/>
</dbReference>
<feature type="compositionally biased region" description="Acidic residues" evidence="1">
    <location>
        <begin position="712"/>
        <end position="723"/>
    </location>
</feature>
<dbReference type="InterPro" id="IPR017930">
    <property type="entry name" value="Myb_dom"/>
</dbReference>
<proteinExistence type="predicted"/>
<protein>
    <recommendedName>
        <fullName evidence="6">MYB DNA-binding domain-containing protein</fullName>
    </recommendedName>
</protein>
<sequence length="911" mass="102427">MARSRSRSALPAQAAMVAGSVREDAPVKHAAPNPSQRRLTRSQSRELESTGRSDYVGPAVAPVDGPRRRWGQNKGRTSLDVVAEEPPFNSPSKSVHRYADQVIPESLDDTVNISGTTFLPEEPDTNLDPDMMMETLPDLERAAKNVLDHLVPNSADPVSIVNSAKRLTDPGSTQSKRLRHSVSNLAVQARWFGPQTYIDVKHVSQLLTSALKKKGVQVGKEWSADPILHQANCARFALEVLLANVSMDSTKRAIKNLEGLFPLPFMNDLSESQHKRVIGESSLRKDTFDLALELRTQSLILKLEEDQYKLDFLPEAAIRQHFFDVDAFDEDAFNSSVAPLRGLNIGRFPVSGDFLEQYRDAVCDRYNEILVLISEAGDNTFDIKELKSAYRWQKFVLRAIQWLRKRTQEIAQGLQGQQSVQTVHKEFFADQDRIESATATPRPSATPAVEKRAQLPAATDDGQEGLPQPRAEEQIRDAPKEDERAPVSTAESRGRRKSSKPVFLNPVSIQRLMQRQQRRRLTREATETRGQTDVVAQVVDGESTQSASDVRRQTLPASSQSFRSTQGEPDEIAASPEGSPTLLPEDHYLSVDDSQLNIGDHVGAGLERSHSPPVVNRFTREHHHDPSYGHRPRTPSRLSFAPSSQDILRAVEETQSPTRSAQQSRLARRQAFIDRQHNAERVSPISQEADLLSAPSRRDPPPASRKRTRQEAEDEDTSSDDFSDYSRAIDPGRKRQEKAELQRKKRQRVEEDHDESASQLQQGLQASTQNREAQGQLEVVRRPETPSRTQRSPSRQWAKTSDFDSNRTFTPSQSKGRQRWTPAEDARLIRLIGEHGCKWATIMRQNDAQAAEDGEVQIQGRDQVQLKDRARNLKIAFLRDELPLPKNFEAVTMKATDYAMLEKRGIKVPKP</sequence>
<feature type="compositionally biased region" description="Basic and acidic residues" evidence="1">
    <location>
        <begin position="470"/>
        <end position="485"/>
    </location>
</feature>
<evidence type="ECO:0000256" key="1">
    <source>
        <dbReference type="SAM" id="MobiDB-lite"/>
    </source>
</evidence>
<feature type="domain" description="Myb-like" evidence="2">
    <location>
        <begin position="812"/>
        <end position="874"/>
    </location>
</feature>
<name>A0A9P8NEH7_ASPFM</name>
<feature type="compositionally biased region" description="Polar residues" evidence="1">
    <location>
        <begin position="555"/>
        <end position="567"/>
    </location>
</feature>
<dbReference type="CDD" id="cd11660">
    <property type="entry name" value="SANT_TRF"/>
    <property type="match status" value="1"/>
</dbReference>
<feature type="compositionally biased region" description="Low complexity" evidence="1">
    <location>
        <begin position="436"/>
        <end position="448"/>
    </location>
</feature>
<evidence type="ECO:0008006" key="6">
    <source>
        <dbReference type="Google" id="ProtNLM"/>
    </source>
</evidence>
<dbReference type="PROSITE" id="PS50090">
    <property type="entry name" value="MYB_LIKE"/>
    <property type="match status" value="1"/>
</dbReference>
<dbReference type="OMA" id="KANCARF"/>
<evidence type="ECO:0000313" key="4">
    <source>
        <dbReference type="EMBL" id="KAH1900952.1"/>
    </source>
</evidence>
<feature type="compositionally biased region" description="Low complexity" evidence="1">
    <location>
        <begin position="757"/>
        <end position="769"/>
    </location>
</feature>
<dbReference type="SMART" id="SM00717">
    <property type="entry name" value="SANT"/>
    <property type="match status" value="1"/>
</dbReference>
<dbReference type="EMBL" id="JAIBSC010000071">
    <property type="protein sequence ID" value="KAH1900952.1"/>
    <property type="molecule type" value="Genomic_DNA"/>
</dbReference>
<dbReference type="PROSITE" id="PS51294">
    <property type="entry name" value="HTH_MYB"/>
    <property type="match status" value="1"/>
</dbReference>
<gene>
    <name evidence="4" type="ORF">KXV57_008266</name>
</gene>
<dbReference type="InterPro" id="IPR009057">
    <property type="entry name" value="Homeodomain-like_sf"/>
</dbReference>
<evidence type="ECO:0000259" key="2">
    <source>
        <dbReference type="PROSITE" id="PS50090"/>
    </source>
</evidence>
<accession>A0A9P8NEH7</accession>
<dbReference type="AlphaFoldDB" id="A0A9P8NEH7"/>
<dbReference type="Gene3D" id="1.10.10.60">
    <property type="entry name" value="Homeodomain-like"/>
    <property type="match status" value="1"/>
</dbReference>
<evidence type="ECO:0000313" key="5">
    <source>
        <dbReference type="Proteomes" id="UP000813423"/>
    </source>
</evidence>
<dbReference type="Pfam" id="PF00249">
    <property type="entry name" value="Myb_DNA-binding"/>
    <property type="match status" value="1"/>
</dbReference>
<comment type="caution">
    <text evidence="4">The sequence shown here is derived from an EMBL/GenBank/DDBJ whole genome shotgun (WGS) entry which is preliminary data.</text>
</comment>
<feature type="compositionally biased region" description="Polar residues" evidence="1">
    <location>
        <begin position="786"/>
        <end position="799"/>
    </location>
</feature>
<dbReference type="Proteomes" id="UP000813423">
    <property type="component" value="Unassembled WGS sequence"/>
</dbReference>
<feature type="region of interest" description="Disordered" evidence="1">
    <location>
        <begin position="432"/>
        <end position="822"/>
    </location>
</feature>
<feature type="compositionally biased region" description="Basic and acidic residues" evidence="1">
    <location>
        <begin position="618"/>
        <end position="628"/>
    </location>
</feature>
<dbReference type="InterPro" id="IPR001005">
    <property type="entry name" value="SANT/Myb"/>
</dbReference>
<feature type="region of interest" description="Disordered" evidence="1">
    <location>
        <begin position="1"/>
        <end position="76"/>
    </location>
</feature>
<organism evidence="4 5">
    <name type="scientific">Aspergillus fumigatus</name>
    <name type="common">Neosartorya fumigata</name>
    <dbReference type="NCBI Taxonomy" id="746128"/>
    <lineage>
        <taxon>Eukaryota</taxon>
        <taxon>Fungi</taxon>
        <taxon>Dikarya</taxon>
        <taxon>Ascomycota</taxon>
        <taxon>Pezizomycotina</taxon>
        <taxon>Eurotiomycetes</taxon>
        <taxon>Eurotiomycetidae</taxon>
        <taxon>Eurotiales</taxon>
        <taxon>Aspergillaceae</taxon>
        <taxon>Aspergillus</taxon>
        <taxon>Aspergillus subgen. Fumigati</taxon>
    </lineage>
</organism>